<keyword evidence="1" id="KW-0472">Membrane</keyword>
<evidence type="ECO:0000313" key="3">
    <source>
        <dbReference type="Proteomes" id="UP000178565"/>
    </source>
</evidence>
<accession>A0A1F5KSY0</accession>
<gene>
    <name evidence="2" type="ORF">A3B45_02780</name>
</gene>
<dbReference type="AlphaFoldDB" id="A0A1F5KSY0"/>
<sequence length="78" mass="8466">MTALTFDNIVNSAIFLLFVKGAVLLILIFYAIFALLIIRQVDLMVKTLITPVSPVLKVLAIVNATVAIGLIILVWGVL</sequence>
<dbReference type="EMBL" id="MFDM01000011">
    <property type="protein sequence ID" value="OGE43930.1"/>
    <property type="molecule type" value="Genomic_DNA"/>
</dbReference>
<reference evidence="2 3" key="1">
    <citation type="journal article" date="2016" name="Nat. Commun.">
        <title>Thousands of microbial genomes shed light on interconnected biogeochemical processes in an aquifer system.</title>
        <authorList>
            <person name="Anantharaman K."/>
            <person name="Brown C.T."/>
            <person name="Hug L.A."/>
            <person name="Sharon I."/>
            <person name="Castelle C.J."/>
            <person name="Probst A.J."/>
            <person name="Thomas B.C."/>
            <person name="Singh A."/>
            <person name="Wilkins M.J."/>
            <person name="Karaoz U."/>
            <person name="Brodie E.L."/>
            <person name="Williams K.H."/>
            <person name="Hubbard S.S."/>
            <person name="Banfield J.F."/>
        </authorList>
    </citation>
    <scope>NUCLEOTIDE SEQUENCE [LARGE SCALE GENOMIC DNA]</scope>
</reference>
<proteinExistence type="predicted"/>
<protein>
    <submittedName>
        <fullName evidence="2">Uncharacterized protein</fullName>
    </submittedName>
</protein>
<dbReference type="InterPro" id="IPR043716">
    <property type="entry name" value="DUF5657"/>
</dbReference>
<keyword evidence="1" id="KW-1133">Transmembrane helix</keyword>
<feature type="transmembrane region" description="Helical" evidence="1">
    <location>
        <begin position="12"/>
        <end position="38"/>
    </location>
</feature>
<feature type="transmembrane region" description="Helical" evidence="1">
    <location>
        <begin position="58"/>
        <end position="77"/>
    </location>
</feature>
<name>A0A1F5KSY0_9BACT</name>
<dbReference type="Pfam" id="PF18901">
    <property type="entry name" value="DUF5657"/>
    <property type="match status" value="1"/>
</dbReference>
<evidence type="ECO:0000313" key="2">
    <source>
        <dbReference type="EMBL" id="OGE43930.1"/>
    </source>
</evidence>
<dbReference type="STRING" id="1797785.A3B45_02780"/>
<dbReference type="Proteomes" id="UP000178565">
    <property type="component" value="Unassembled WGS sequence"/>
</dbReference>
<comment type="caution">
    <text evidence="2">The sequence shown here is derived from an EMBL/GenBank/DDBJ whole genome shotgun (WGS) entry which is preliminary data.</text>
</comment>
<organism evidence="2 3">
    <name type="scientific">Candidatus Daviesbacteria bacterium RIFCSPLOWO2_01_FULL_39_12</name>
    <dbReference type="NCBI Taxonomy" id="1797785"/>
    <lineage>
        <taxon>Bacteria</taxon>
        <taxon>Candidatus Daviesiibacteriota</taxon>
    </lineage>
</organism>
<keyword evidence="1" id="KW-0812">Transmembrane</keyword>
<evidence type="ECO:0000256" key="1">
    <source>
        <dbReference type="SAM" id="Phobius"/>
    </source>
</evidence>